<feature type="transmembrane region" description="Helical" evidence="6">
    <location>
        <begin position="41"/>
        <end position="63"/>
    </location>
</feature>
<feature type="domain" description="PLD phosphodiesterase" evidence="7">
    <location>
        <begin position="389"/>
        <end position="416"/>
    </location>
</feature>
<dbReference type="AlphaFoldDB" id="A0AAU7LU16"/>
<dbReference type="SUPFAM" id="SSF56024">
    <property type="entry name" value="Phospholipase D/nuclease"/>
    <property type="match status" value="2"/>
</dbReference>
<evidence type="ECO:0000256" key="3">
    <source>
        <dbReference type="ARBA" id="ARBA00022692"/>
    </source>
</evidence>
<dbReference type="SMART" id="SM00155">
    <property type="entry name" value="PLDc"/>
    <property type="match status" value="2"/>
</dbReference>
<comment type="subcellular location">
    <subcellularLocation>
        <location evidence="1">Cell membrane</location>
        <topology evidence="1">Multi-pass membrane protein</topology>
    </subcellularLocation>
</comment>
<name>A0AAU7LU16_9BURK</name>
<dbReference type="InterPro" id="IPR001736">
    <property type="entry name" value="PLipase_D/transphosphatidylase"/>
</dbReference>
<organism evidence="8">
    <name type="scientific">Polaromonas hydrogenivorans</name>
    <dbReference type="NCBI Taxonomy" id="335476"/>
    <lineage>
        <taxon>Bacteria</taxon>
        <taxon>Pseudomonadati</taxon>
        <taxon>Pseudomonadota</taxon>
        <taxon>Betaproteobacteria</taxon>
        <taxon>Burkholderiales</taxon>
        <taxon>Comamonadaceae</taxon>
        <taxon>Polaromonas</taxon>
    </lineage>
</organism>
<evidence type="ECO:0000313" key="8">
    <source>
        <dbReference type="EMBL" id="XBP70938.1"/>
    </source>
</evidence>
<accession>A0AAU7LU16</accession>
<evidence type="ECO:0000256" key="4">
    <source>
        <dbReference type="ARBA" id="ARBA00022989"/>
    </source>
</evidence>
<dbReference type="GO" id="GO:0032049">
    <property type="term" value="P:cardiolipin biosynthetic process"/>
    <property type="evidence" value="ECO:0007669"/>
    <property type="project" value="UniProtKB-ARBA"/>
</dbReference>
<reference evidence="8" key="1">
    <citation type="submission" date="2024-05" db="EMBL/GenBank/DDBJ databases">
        <authorList>
            <person name="Bunk B."/>
            <person name="Swiderski J."/>
            <person name="Sproer C."/>
            <person name="Thiel V."/>
        </authorList>
    </citation>
    <scope>NUCLEOTIDE SEQUENCE</scope>
    <source>
        <strain evidence="8">DSM 17735</strain>
    </source>
</reference>
<protein>
    <submittedName>
        <fullName evidence="8">Phospholipase D-like domain-containing protein</fullName>
    </submittedName>
</protein>
<evidence type="ECO:0000256" key="2">
    <source>
        <dbReference type="ARBA" id="ARBA00022475"/>
    </source>
</evidence>
<dbReference type="InterPro" id="IPR027379">
    <property type="entry name" value="CLS_N"/>
</dbReference>
<dbReference type="PANTHER" id="PTHR21248">
    <property type="entry name" value="CARDIOLIPIN SYNTHASE"/>
    <property type="match status" value="1"/>
</dbReference>
<proteinExistence type="predicted"/>
<evidence type="ECO:0000259" key="7">
    <source>
        <dbReference type="PROSITE" id="PS50035"/>
    </source>
</evidence>
<dbReference type="EMBL" id="CP157675">
    <property type="protein sequence ID" value="XBP70938.1"/>
    <property type="molecule type" value="Genomic_DNA"/>
</dbReference>
<dbReference type="GO" id="GO:0030572">
    <property type="term" value="F:phosphatidyltransferase activity"/>
    <property type="evidence" value="ECO:0007669"/>
    <property type="project" value="UniProtKB-ARBA"/>
</dbReference>
<evidence type="ECO:0000256" key="6">
    <source>
        <dbReference type="SAM" id="Phobius"/>
    </source>
</evidence>
<gene>
    <name evidence="8" type="ORF">ABLV49_03755</name>
</gene>
<dbReference type="PROSITE" id="PS50035">
    <property type="entry name" value="PLD"/>
    <property type="match status" value="2"/>
</dbReference>
<dbReference type="Gene3D" id="3.30.870.10">
    <property type="entry name" value="Endonuclease Chain A"/>
    <property type="match status" value="2"/>
</dbReference>
<keyword evidence="4 6" id="KW-1133">Transmembrane helix</keyword>
<dbReference type="Pfam" id="PF13396">
    <property type="entry name" value="PLDc_N"/>
    <property type="match status" value="1"/>
</dbReference>
<dbReference type="CDD" id="cd09162">
    <property type="entry name" value="PLDc_CLS_unchar1_2"/>
    <property type="match status" value="1"/>
</dbReference>
<dbReference type="Pfam" id="PF13091">
    <property type="entry name" value="PLDc_2"/>
    <property type="match status" value="2"/>
</dbReference>
<feature type="transmembrane region" description="Helical" evidence="6">
    <location>
        <begin position="12"/>
        <end position="29"/>
    </location>
</feature>
<evidence type="ECO:0000256" key="1">
    <source>
        <dbReference type="ARBA" id="ARBA00004651"/>
    </source>
</evidence>
<dbReference type="GO" id="GO:0005886">
    <property type="term" value="C:plasma membrane"/>
    <property type="evidence" value="ECO:0007669"/>
    <property type="project" value="UniProtKB-SubCell"/>
</dbReference>
<dbReference type="InterPro" id="IPR025202">
    <property type="entry name" value="PLD-like_dom"/>
</dbReference>
<evidence type="ECO:0000256" key="5">
    <source>
        <dbReference type="ARBA" id="ARBA00023136"/>
    </source>
</evidence>
<dbReference type="PANTHER" id="PTHR21248:SF22">
    <property type="entry name" value="PHOSPHOLIPASE D"/>
    <property type="match status" value="1"/>
</dbReference>
<feature type="domain" description="PLD phosphodiesterase" evidence="7">
    <location>
        <begin position="210"/>
        <end position="237"/>
    </location>
</feature>
<keyword evidence="5 6" id="KW-0472">Membrane</keyword>
<dbReference type="RefSeq" id="WP_349280259.1">
    <property type="nucleotide sequence ID" value="NZ_CBCSCU010000019.1"/>
</dbReference>
<sequence length="473" mass="51579">MLLEFLTSRRLTLLHGLLAMAGLAVYVIASHARHQRRHPSAAIAWVVSLALMPYLALPLYILFGSRKVVRDAPARSAPVPALCLHANPSSALAPRFQHLAAAMGLPHAVSCRQLAVHCDGQEALDALRSVIQSAGSTLDVCTFLLGRDTLGREVIDLLVRQSRAGVTVRLLIDGIGVYLGGRPDLKPLSAAGVQVALFVSPFRSPLPGRTNLRNHRKMVIADGQRMWSGGRNLAAEYFVGDLACKPQKTPWIDLSFDFCGDLARQAQQRFDMDWAFATQARRPALPLAEFAPPAEADGAQLVASGPDQAEDTLYSLLISSCFTARSRILVVTPYFVPDATLLMALTLAARRGVAVDLVLPRRSNHRLADMARPAALREMSAAGAHVWLAEAMIHAKAVVIDGELALAGSANLDERSLFLNYELMIAFFKPADVQRFARWIAQQRAAATPYQVHAPRALQEFGEGLIRWLAFQL</sequence>
<keyword evidence="2" id="KW-1003">Cell membrane</keyword>
<keyword evidence="3 6" id="KW-0812">Transmembrane</keyword>